<accession>A0A9P0U3Y9</accession>
<organism evidence="1 2">
    <name type="scientific">Pieris brassicae</name>
    <name type="common">White butterfly</name>
    <name type="synonym">Large white butterfly</name>
    <dbReference type="NCBI Taxonomy" id="7116"/>
    <lineage>
        <taxon>Eukaryota</taxon>
        <taxon>Metazoa</taxon>
        <taxon>Ecdysozoa</taxon>
        <taxon>Arthropoda</taxon>
        <taxon>Hexapoda</taxon>
        <taxon>Insecta</taxon>
        <taxon>Pterygota</taxon>
        <taxon>Neoptera</taxon>
        <taxon>Endopterygota</taxon>
        <taxon>Lepidoptera</taxon>
        <taxon>Glossata</taxon>
        <taxon>Ditrysia</taxon>
        <taxon>Papilionoidea</taxon>
        <taxon>Pieridae</taxon>
        <taxon>Pierinae</taxon>
        <taxon>Pieris</taxon>
    </lineage>
</organism>
<evidence type="ECO:0000313" key="1">
    <source>
        <dbReference type="EMBL" id="CAH4038915.1"/>
    </source>
</evidence>
<evidence type="ECO:0000313" key="2">
    <source>
        <dbReference type="Proteomes" id="UP001152562"/>
    </source>
</evidence>
<comment type="caution">
    <text evidence="1">The sequence shown here is derived from an EMBL/GenBank/DDBJ whole genome shotgun (WGS) entry which is preliminary data.</text>
</comment>
<reference evidence="1" key="1">
    <citation type="submission" date="2022-05" db="EMBL/GenBank/DDBJ databases">
        <authorList>
            <person name="Okamura Y."/>
        </authorList>
    </citation>
    <scope>NUCLEOTIDE SEQUENCE</scope>
</reference>
<dbReference type="AlphaFoldDB" id="A0A9P0U3Y9"/>
<gene>
    <name evidence="1" type="ORF">PIBRA_LOCUS14397</name>
</gene>
<proteinExistence type="predicted"/>
<protein>
    <submittedName>
        <fullName evidence="1">Uncharacterized protein</fullName>
    </submittedName>
</protein>
<name>A0A9P0U3Y9_PIEBR</name>
<dbReference type="Proteomes" id="UP001152562">
    <property type="component" value="Unassembled WGS sequence"/>
</dbReference>
<keyword evidence="2" id="KW-1185">Reference proteome</keyword>
<dbReference type="EMBL" id="CALOZG010000087">
    <property type="protein sequence ID" value="CAH4038915.1"/>
    <property type="molecule type" value="Genomic_DNA"/>
</dbReference>
<sequence length="218" mass="23606">MRCNTWDPLYHIGANFQGSMTSVLTRMHSTLLLLSIYTIGTLATPVDYPIKVDLPVYEDPGTFKGPSDIHLAEPLLPENHPGVDTLHNNKPNLVDHKLGAANDILHYKTRLGYGTKTEGALLETEGFGSKVLSVNEGIQHVAAGFLQPKPIVDTIREEEKYGNTGDKFYNTGRAIVGGAERISNLVNSLIAIPGTLLNTITRSASEKLNAFGGKLVGL</sequence>